<comment type="similarity">
    <text evidence="1">Belongs to the SRR1 family.</text>
</comment>
<sequence length="641" mass="70657">MSTEDAWTTVTRKSSRSISRRDEARLQRAAAKTNLGEAARARELELDDDELTERVDALRGKIRRAREDVERASFVRRAVDAIESAVRARSRGRRATVLALGLGSPSTSAATRCQLAFATVVTEALSDASETPARLLAYDPCFTLVDERAMKAEAACETLDRTRCDAYVEATTNGDDDDEFLVFYMPHCEGHLYESIVQARWSVQGMREFVCVGNTFETYAERWKTKNADPEKKRPSRVIAASSIANSMLVDPGDTFAVQGAFNDTSVQTFDVDKLLPIANACDVNLDHVFAHHLLRFGPKLFGVLFCAPLEQLVWEAKLRCQEFSATRQEPIARLYELRARRPRINQARVNEELTRDIASFIGRREPRGRASALVRVANACLAREPAKEARPLLLQVTVRLHHVRHRVSNQVRGHDAWVQTIRHHAVFGLPTSKLVREQDILRLRRPVRIPRIVIASSNAKSPIIAKRLETLTIRPPFFRSSGVSASASKNSCPCFVRSSGAAMIPALHTNTSSSKSCRSSNANAYSRTLAKSVNSSGTFSATTRASAPTSARISLTARSDFSTLLHATTTVFPRAAICRAAVSPIPLFAPVTRTQRSRPPSVSARASVDGPSDSPSAERNAASRTKPRRAGELEGECHGV</sequence>
<dbReference type="EMBL" id="KZ155771">
    <property type="protein sequence ID" value="OUS49628.1"/>
    <property type="molecule type" value="Genomic_DNA"/>
</dbReference>
<evidence type="ECO:0000256" key="1">
    <source>
        <dbReference type="ARBA" id="ARBA00009856"/>
    </source>
</evidence>
<gene>
    <name evidence="5" type="ORF">BE221DRAFT_66799</name>
</gene>
<dbReference type="GO" id="GO:0005634">
    <property type="term" value="C:nucleus"/>
    <property type="evidence" value="ECO:0007669"/>
    <property type="project" value="TreeGrafter"/>
</dbReference>
<feature type="region of interest" description="Disordered" evidence="3">
    <location>
        <begin position="1"/>
        <end position="24"/>
    </location>
</feature>
<dbReference type="eggNOG" id="KOG3131">
    <property type="taxonomic scope" value="Eukaryota"/>
</dbReference>
<dbReference type="AlphaFoldDB" id="A0A1Y5IJ84"/>
<evidence type="ECO:0000313" key="5">
    <source>
        <dbReference type="EMBL" id="OUS49628.1"/>
    </source>
</evidence>
<feature type="coiled-coil region" evidence="2">
    <location>
        <begin position="41"/>
        <end position="68"/>
    </location>
</feature>
<accession>A0A1Y5IJ84</accession>
<feature type="region of interest" description="Disordered" evidence="3">
    <location>
        <begin position="594"/>
        <end position="641"/>
    </location>
</feature>
<organism evidence="5">
    <name type="scientific">Ostreococcus tauri</name>
    <name type="common">Marine green alga</name>
    <dbReference type="NCBI Taxonomy" id="70448"/>
    <lineage>
        <taxon>Eukaryota</taxon>
        <taxon>Viridiplantae</taxon>
        <taxon>Chlorophyta</taxon>
        <taxon>Mamiellophyceae</taxon>
        <taxon>Mamiellales</taxon>
        <taxon>Bathycoccaceae</taxon>
        <taxon>Ostreococcus</taxon>
    </lineage>
</organism>
<feature type="domain" description="SRR1-like" evidence="4">
    <location>
        <begin position="89"/>
        <end position="268"/>
    </location>
</feature>
<dbReference type="PANTHER" id="PTHR28626">
    <property type="entry name" value="SRR1-LIKE PROTEIN"/>
    <property type="match status" value="1"/>
</dbReference>
<feature type="compositionally biased region" description="Basic and acidic residues" evidence="3">
    <location>
        <begin position="630"/>
        <end position="641"/>
    </location>
</feature>
<evidence type="ECO:0000256" key="2">
    <source>
        <dbReference type="SAM" id="Coils"/>
    </source>
</evidence>
<feature type="compositionally biased region" description="Polar residues" evidence="3">
    <location>
        <begin position="1"/>
        <end position="12"/>
    </location>
</feature>
<dbReference type="Proteomes" id="UP000195557">
    <property type="component" value="Unassembled WGS sequence"/>
</dbReference>
<dbReference type="PANTHER" id="PTHR28626:SF3">
    <property type="entry name" value="SRR1-LIKE PROTEIN"/>
    <property type="match status" value="1"/>
</dbReference>
<protein>
    <submittedName>
        <fullName evidence="5">SRR1-like protein</fullName>
    </submittedName>
</protein>
<evidence type="ECO:0000256" key="3">
    <source>
        <dbReference type="SAM" id="MobiDB-lite"/>
    </source>
</evidence>
<dbReference type="InterPro" id="IPR040044">
    <property type="entry name" value="SRR1L"/>
</dbReference>
<dbReference type="GO" id="GO:0005737">
    <property type="term" value="C:cytoplasm"/>
    <property type="evidence" value="ECO:0007669"/>
    <property type="project" value="TreeGrafter"/>
</dbReference>
<name>A0A1Y5IJ84_OSTTA</name>
<reference evidence="5" key="1">
    <citation type="submission" date="2017-04" db="EMBL/GenBank/DDBJ databases">
        <title>Population genomics of picophytoplankton unveils novel chromosome hypervariability.</title>
        <authorList>
            <consortium name="DOE Joint Genome Institute"/>
            <person name="Blanc-Mathieu R."/>
            <person name="Krasovec M."/>
            <person name="Hebrard M."/>
            <person name="Yau S."/>
            <person name="Desgranges E."/>
            <person name="Martin J."/>
            <person name="Schackwitz W."/>
            <person name="Kuo A."/>
            <person name="Salin G."/>
            <person name="Donnadieu C."/>
            <person name="Desdevises Y."/>
            <person name="Sanchez-Ferandin S."/>
            <person name="Moreau H."/>
            <person name="Rivals E."/>
            <person name="Grigoriev I.V."/>
            <person name="Grimsley N."/>
            <person name="Eyre-Walker A."/>
            <person name="Piganeau G."/>
        </authorList>
    </citation>
    <scope>NUCLEOTIDE SEQUENCE [LARGE SCALE GENOMIC DNA]</scope>
    <source>
        <strain evidence="5">RCC 1115</strain>
    </source>
</reference>
<dbReference type="Pfam" id="PF07985">
    <property type="entry name" value="SRR1"/>
    <property type="match status" value="1"/>
</dbReference>
<dbReference type="InterPro" id="IPR012942">
    <property type="entry name" value="SRR1-like"/>
</dbReference>
<feature type="compositionally biased region" description="Low complexity" evidence="3">
    <location>
        <begin position="598"/>
        <end position="609"/>
    </location>
</feature>
<keyword evidence="2" id="KW-0175">Coiled coil</keyword>
<proteinExistence type="inferred from homology"/>
<evidence type="ECO:0000259" key="4">
    <source>
        <dbReference type="Pfam" id="PF07985"/>
    </source>
</evidence>